<accession>A0ACC2PXY1</accession>
<protein>
    <submittedName>
        <fullName evidence="1">Uncharacterized protein</fullName>
    </submittedName>
</protein>
<comment type="caution">
    <text evidence="1">The sequence shown here is derived from an EMBL/GenBank/DDBJ whole genome shotgun (WGS) entry which is preliminary data.</text>
</comment>
<organism evidence="1 2">
    <name type="scientific">Eretmocerus hayati</name>
    <dbReference type="NCBI Taxonomy" id="131215"/>
    <lineage>
        <taxon>Eukaryota</taxon>
        <taxon>Metazoa</taxon>
        <taxon>Ecdysozoa</taxon>
        <taxon>Arthropoda</taxon>
        <taxon>Hexapoda</taxon>
        <taxon>Insecta</taxon>
        <taxon>Pterygota</taxon>
        <taxon>Neoptera</taxon>
        <taxon>Endopterygota</taxon>
        <taxon>Hymenoptera</taxon>
        <taxon>Apocrita</taxon>
        <taxon>Proctotrupomorpha</taxon>
        <taxon>Chalcidoidea</taxon>
        <taxon>Aphelinidae</taxon>
        <taxon>Aphelininae</taxon>
        <taxon>Eretmocerus</taxon>
    </lineage>
</organism>
<gene>
    <name evidence="1" type="ORF">QAD02_024260</name>
</gene>
<reference evidence="1" key="1">
    <citation type="submission" date="2023-04" db="EMBL/GenBank/DDBJ databases">
        <title>A chromosome-level genome assembly of the parasitoid wasp Eretmocerus hayati.</title>
        <authorList>
            <person name="Zhong Y."/>
            <person name="Liu S."/>
            <person name="Liu Y."/>
        </authorList>
    </citation>
    <scope>NUCLEOTIDE SEQUENCE</scope>
    <source>
        <strain evidence="1">ZJU_SS_LIU_2023</strain>
    </source>
</reference>
<evidence type="ECO:0000313" key="2">
    <source>
        <dbReference type="Proteomes" id="UP001239111"/>
    </source>
</evidence>
<name>A0ACC2PXY1_9HYME</name>
<sequence length="479" mass="52625">MHRSGNVGLRLDLTENTPDGSANPSHLPNLVVEHAESLSSSSLGQSLHQGESLNPKLPNLVEGSMDYGGDRRSSRYLADQYDASAPLGNGYKSAMYNHQDMPTSALNYGVAESGYLDRNYLAARSATSTYDRKAAAAAALAEREALERYEASLAYERNGLAEHMYRDSEPDGQYDRSASLARSAYDLEEATRRYSRDLTDYDYGHYAEETLKLEAKKSGAKVSYEVATTQGFDSGLKTNSRENVYDLASQRDLTTRANYQAAGKIYGTLPRYEAVGGARYDNGFDRSAAANLSMGSGRYDTTGRAKVYEGVKYELTTSRSSERFKHENATPSPRYPDSANSYEHSIKESSSEALDNYSKKSKTPMDEQAGSGGGGVGGGQEKVNGYRKNNFEAYGVYADQEEDHGFTEDKKTPNYACKRIVVNASGKSSVVDQRRIKEQAQAEMHGSPWCKPTILLLLLVLLVVTFVLIAGVILYINCE</sequence>
<proteinExistence type="predicted"/>
<dbReference type="EMBL" id="CM056741">
    <property type="protein sequence ID" value="KAJ8688465.1"/>
    <property type="molecule type" value="Genomic_DNA"/>
</dbReference>
<evidence type="ECO:0000313" key="1">
    <source>
        <dbReference type="EMBL" id="KAJ8688465.1"/>
    </source>
</evidence>
<keyword evidence="2" id="KW-1185">Reference proteome</keyword>
<dbReference type="Proteomes" id="UP001239111">
    <property type="component" value="Chromosome 1"/>
</dbReference>